<sequence length="276" mass="28124">MHHVFSAQHPLVLVGFGNMGRALASGWLKAGLPAEALYVADPFATADSFPSVPAANFVKGADALPKGIMARGVILAVKPQIMNTILLAVATITAPTTLIISIAAGVTLNQMQKGIGKPAVYVRSMPNTPAAVGAGITGVTADDISPENQQLALDILSATGSAVWIPSETLMNAVTAVSGSGPAYVFHLVEAMAAAGVKEGLDAKTAMALARQTVIGAGRLMEDDQATEAAELRKRVTSPGGTTAAALDVLMDDSAMTRLLERAIAAASKRGAELAG</sequence>
<evidence type="ECO:0000259" key="7">
    <source>
        <dbReference type="Pfam" id="PF03807"/>
    </source>
</evidence>
<keyword evidence="3 4" id="KW-0560">Oxidoreductase</keyword>
<evidence type="ECO:0000256" key="6">
    <source>
        <dbReference type="SAM" id="Phobius"/>
    </source>
</evidence>
<evidence type="ECO:0000313" key="10">
    <source>
        <dbReference type="Proteomes" id="UP001595444"/>
    </source>
</evidence>
<dbReference type="Gene3D" id="3.40.50.720">
    <property type="entry name" value="NAD(P)-binding Rossmann-like Domain"/>
    <property type="match status" value="1"/>
</dbReference>
<keyword evidence="10" id="KW-1185">Reference proteome</keyword>
<keyword evidence="6" id="KW-1133">Transmembrane helix</keyword>
<keyword evidence="4" id="KW-0641">Proline biosynthesis</keyword>
<evidence type="ECO:0000256" key="3">
    <source>
        <dbReference type="ARBA" id="ARBA00023002"/>
    </source>
</evidence>
<protein>
    <recommendedName>
        <fullName evidence="4 5">Pyrroline-5-carboxylate reductase</fullName>
        <shortName evidence="4">P5C reductase</shortName>
        <shortName evidence="4">P5CR</shortName>
        <ecNumber evidence="4 5">1.5.1.2</ecNumber>
    </recommendedName>
    <alternativeName>
        <fullName evidence="4">PCA reductase</fullName>
    </alternativeName>
</protein>
<dbReference type="Gene3D" id="1.10.3730.10">
    <property type="entry name" value="ProC C-terminal domain-like"/>
    <property type="match status" value="1"/>
</dbReference>
<dbReference type="Proteomes" id="UP001595444">
    <property type="component" value="Unassembled WGS sequence"/>
</dbReference>
<dbReference type="InterPro" id="IPR008927">
    <property type="entry name" value="6-PGluconate_DH-like_C_sf"/>
</dbReference>
<gene>
    <name evidence="4 9" type="primary">proC</name>
    <name evidence="9" type="ORF">ACFOKA_07625</name>
</gene>
<reference evidence="10" key="1">
    <citation type="journal article" date="2019" name="Int. J. Syst. Evol. Microbiol.">
        <title>The Global Catalogue of Microorganisms (GCM) 10K type strain sequencing project: providing services to taxonomists for standard genome sequencing and annotation.</title>
        <authorList>
            <consortium name="The Broad Institute Genomics Platform"/>
            <consortium name="The Broad Institute Genome Sequencing Center for Infectious Disease"/>
            <person name="Wu L."/>
            <person name="Ma J."/>
        </authorList>
    </citation>
    <scope>NUCLEOTIDE SEQUENCE [LARGE SCALE GENOMIC DNA]</scope>
    <source>
        <strain evidence="10">KCTC 62164</strain>
    </source>
</reference>
<comment type="subcellular location">
    <subcellularLocation>
        <location evidence="4">Cytoplasm</location>
    </subcellularLocation>
</comment>
<comment type="catalytic activity">
    <reaction evidence="4">
        <text>L-proline + NAD(+) = (S)-1-pyrroline-5-carboxylate + NADH + 2 H(+)</text>
        <dbReference type="Rhea" id="RHEA:14105"/>
        <dbReference type="ChEBI" id="CHEBI:15378"/>
        <dbReference type="ChEBI" id="CHEBI:17388"/>
        <dbReference type="ChEBI" id="CHEBI:57540"/>
        <dbReference type="ChEBI" id="CHEBI:57945"/>
        <dbReference type="ChEBI" id="CHEBI:60039"/>
        <dbReference type="EC" id="1.5.1.2"/>
    </reaction>
</comment>
<dbReference type="HAMAP" id="MF_01925">
    <property type="entry name" value="P5C_reductase"/>
    <property type="match status" value="1"/>
</dbReference>
<accession>A0ABV7D3N4</accession>
<dbReference type="PANTHER" id="PTHR11645:SF0">
    <property type="entry name" value="PYRROLINE-5-CARBOXYLATE REDUCTASE 3"/>
    <property type="match status" value="1"/>
</dbReference>
<dbReference type="EC" id="1.5.1.2" evidence="4 5"/>
<comment type="similarity">
    <text evidence="1 4">Belongs to the pyrroline-5-carboxylate reductase family.</text>
</comment>
<proteinExistence type="inferred from homology"/>
<dbReference type="SUPFAM" id="SSF51735">
    <property type="entry name" value="NAD(P)-binding Rossmann-fold domains"/>
    <property type="match status" value="1"/>
</dbReference>
<feature type="domain" description="Pyrroline-5-carboxylate reductase dimerisation" evidence="8">
    <location>
        <begin position="168"/>
        <end position="274"/>
    </location>
</feature>
<keyword evidence="6" id="KW-0472">Membrane</keyword>
<comment type="catalytic activity">
    <reaction evidence="4">
        <text>L-proline + NADP(+) = (S)-1-pyrroline-5-carboxylate + NADPH + 2 H(+)</text>
        <dbReference type="Rhea" id="RHEA:14109"/>
        <dbReference type="ChEBI" id="CHEBI:15378"/>
        <dbReference type="ChEBI" id="CHEBI:17388"/>
        <dbReference type="ChEBI" id="CHEBI:57783"/>
        <dbReference type="ChEBI" id="CHEBI:58349"/>
        <dbReference type="ChEBI" id="CHEBI:60039"/>
        <dbReference type="EC" id="1.5.1.2"/>
    </reaction>
</comment>
<organism evidence="9 10">
    <name type="scientific">Kordiimonas pumila</name>
    <dbReference type="NCBI Taxonomy" id="2161677"/>
    <lineage>
        <taxon>Bacteria</taxon>
        <taxon>Pseudomonadati</taxon>
        <taxon>Pseudomonadota</taxon>
        <taxon>Alphaproteobacteria</taxon>
        <taxon>Kordiimonadales</taxon>
        <taxon>Kordiimonadaceae</taxon>
        <taxon>Kordiimonas</taxon>
    </lineage>
</organism>
<dbReference type="SUPFAM" id="SSF48179">
    <property type="entry name" value="6-phosphogluconate dehydrogenase C-terminal domain-like"/>
    <property type="match status" value="1"/>
</dbReference>
<keyword evidence="4" id="KW-0028">Amino-acid biosynthesis</keyword>
<evidence type="ECO:0000256" key="5">
    <source>
        <dbReference type="NCBIfam" id="TIGR00112"/>
    </source>
</evidence>
<dbReference type="NCBIfam" id="TIGR00112">
    <property type="entry name" value="proC"/>
    <property type="match status" value="1"/>
</dbReference>
<dbReference type="InterPro" id="IPR028939">
    <property type="entry name" value="P5C_Rdtase_cat_N"/>
</dbReference>
<dbReference type="RefSeq" id="WP_194215235.1">
    <property type="nucleotide sequence ID" value="NZ_CP061205.1"/>
</dbReference>
<comment type="caution">
    <text evidence="9">The sequence shown here is derived from an EMBL/GenBank/DDBJ whole genome shotgun (WGS) entry which is preliminary data.</text>
</comment>
<dbReference type="InterPro" id="IPR036291">
    <property type="entry name" value="NAD(P)-bd_dom_sf"/>
</dbReference>
<evidence type="ECO:0000313" key="9">
    <source>
        <dbReference type="EMBL" id="MFC3051769.1"/>
    </source>
</evidence>
<feature type="domain" description="Pyrroline-5-carboxylate reductase catalytic N-terminal" evidence="7">
    <location>
        <begin position="13"/>
        <end position="105"/>
    </location>
</feature>
<evidence type="ECO:0000256" key="4">
    <source>
        <dbReference type="HAMAP-Rule" id="MF_01925"/>
    </source>
</evidence>
<keyword evidence="4" id="KW-0963">Cytoplasm</keyword>
<evidence type="ECO:0000256" key="2">
    <source>
        <dbReference type="ARBA" id="ARBA00022857"/>
    </source>
</evidence>
<dbReference type="Pfam" id="PF03807">
    <property type="entry name" value="F420_oxidored"/>
    <property type="match status" value="1"/>
</dbReference>
<keyword evidence="6" id="KW-0812">Transmembrane</keyword>
<comment type="pathway">
    <text evidence="4">Amino-acid biosynthesis; L-proline biosynthesis; L-proline from L-glutamate 5-semialdehyde: step 1/1.</text>
</comment>
<dbReference type="GO" id="GO:0004735">
    <property type="term" value="F:pyrroline-5-carboxylate reductase activity"/>
    <property type="evidence" value="ECO:0007669"/>
    <property type="project" value="UniProtKB-EC"/>
</dbReference>
<name>A0ABV7D3N4_9PROT</name>
<evidence type="ECO:0000259" key="8">
    <source>
        <dbReference type="Pfam" id="PF14748"/>
    </source>
</evidence>
<dbReference type="EMBL" id="JBHRSL010000004">
    <property type="protein sequence ID" value="MFC3051769.1"/>
    <property type="molecule type" value="Genomic_DNA"/>
</dbReference>
<dbReference type="PIRSF" id="PIRSF000193">
    <property type="entry name" value="Pyrrol-5-carb_rd"/>
    <property type="match status" value="1"/>
</dbReference>
<evidence type="ECO:0000256" key="1">
    <source>
        <dbReference type="ARBA" id="ARBA00005525"/>
    </source>
</evidence>
<feature type="transmembrane region" description="Helical" evidence="6">
    <location>
        <begin position="85"/>
        <end position="108"/>
    </location>
</feature>
<dbReference type="InterPro" id="IPR029036">
    <property type="entry name" value="P5CR_dimer"/>
</dbReference>
<dbReference type="InterPro" id="IPR000304">
    <property type="entry name" value="Pyrroline-COOH_reductase"/>
</dbReference>
<comment type="function">
    <text evidence="4">Catalyzes the reduction of 1-pyrroline-5-carboxylate (PCA) to L-proline.</text>
</comment>
<keyword evidence="2 4" id="KW-0521">NADP</keyword>
<dbReference type="PANTHER" id="PTHR11645">
    <property type="entry name" value="PYRROLINE-5-CARBOXYLATE REDUCTASE"/>
    <property type="match status" value="1"/>
</dbReference>
<dbReference type="Pfam" id="PF14748">
    <property type="entry name" value="P5CR_dimer"/>
    <property type="match status" value="1"/>
</dbReference>